<keyword evidence="2" id="KW-0805">Transcription regulation</keyword>
<dbReference type="Gene3D" id="3.40.190.290">
    <property type="match status" value="1"/>
</dbReference>
<gene>
    <name evidence="6" type="ORF">KYI95_23215</name>
</gene>
<dbReference type="Pfam" id="PF00126">
    <property type="entry name" value="HTH_1"/>
    <property type="match status" value="1"/>
</dbReference>
<evidence type="ECO:0000256" key="4">
    <source>
        <dbReference type="ARBA" id="ARBA00023163"/>
    </source>
</evidence>
<dbReference type="Pfam" id="PF03466">
    <property type="entry name" value="LysR_substrate"/>
    <property type="match status" value="1"/>
</dbReference>
<dbReference type="InterPro" id="IPR058163">
    <property type="entry name" value="LysR-type_TF_proteobact-type"/>
</dbReference>
<proteinExistence type="inferred from homology"/>
<dbReference type="InterPro" id="IPR005119">
    <property type="entry name" value="LysR_subst-bd"/>
</dbReference>
<keyword evidence="3" id="KW-0238">DNA-binding</keyword>
<evidence type="ECO:0000313" key="6">
    <source>
        <dbReference type="EMBL" id="MBW1260082.1"/>
    </source>
</evidence>
<evidence type="ECO:0000313" key="7">
    <source>
        <dbReference type="Proteomes" id="UP001197236"/>
    </source>
</evidence>
<accession>A0ABS6VL62</accession>
<dbReference type="InterPro" id="IPR000847">
    <property type="entry name" value="LysR_HTH_N"/>
</dbReference>
<name>A0ABS6VL62_9GAMM</name>
<evidence type="ECO:0000259" key="5">
    <source>
        <dbReference type="PROSITE" id="PS50931"/>
    </source>
</evidence>
<dbReference type="Proteomes" id="UP001197236">
    <property type="component" value="Unassembled WGS sequence"/>
</dbReference>
<dbReference type="RefSeq" id="WP_208625014.1">
    <property type="nucleotide sequence ID" value="NZ_JAHVXU010000029.1"/>
</dbReference>
<dbReference type="CDD" id="cd08422">
    <property type="entry name" value="PBP2_CrgA_like"/>
    <property type="match status" value="1"/>
</dbReference>
<keyword evidence="7" id="KW-1185">Reference proteome</keyword>
<reference evidence="6 7" key="1">
    <citation type="submission" date="2021-07" db="EMBL/GenBank/DDBJ databases">
        <title>A novel phosphonate cluster across the Pantoea species complex is important for pathogenicity in onion.</title>
        <authorList>
            <person name="Zhao M."/>
            <person name="Stice S."/>
            <person name="Shin G.Y."/>
            <person name="Coutinho T."/>
            <person name="Gitaitis R."/>
            <person name="Kvitko B."/>
            <person name="Dutta B."/>
        </authorList>
    </citation>
    <scope>NUCLEOTIDE SEQUENCE [LARGE SCALE GENOMIC DNA]</scope>
    <source>
        <strain evidence="6 7">BD 382</strain>
    </source>
</reference>
<dbReference type="PANTHER" id="PTHR30537">
    <property type="entry name" value="HTH-TYPE TRANSCRIPTIONAL REGULATOR"/>
    <property type="match status" value="1"/>
</dbReference>
<protein>
    <submittedName>
        <fullName evidence="6">LysR family transcriptional regulator</fullName>
    </submittedName>
</protein>
<dbReference type="PANTHER" id="PTHR30537:SF21">
    <property type="entry name" value="HTH-TYPE TRANSCRIPTIONAL REGULATOR SINR-RELATED"/>
    <property type="match status" value="1"/>
</dbReference>
<sequence>MMDKDNNRGMRDWLIFIRTAEAGSISEAARQLNISTAAVSKAVSRFEEYLGAVLFSRTSQGMNLTEAGQTTLKRAREITESFHSLLEDIRNPDNEIKGHIRLTAPAIVCEFLANEWVFDYAQMHPKVKVFLDARERSDLSRESPELDDLVLRSGRIESEDLVHRKLSPLKLVLCASPRYLEQHPAISHPRDLENHQLLGMHHHGLAGPILFFSGEESYALERDADTGISSNNLFAMLNLAIQGRGISVATPGWLASGYLGRGQLEIILPEWNIPDLPVWLIWRQRPRQTRIFTDFCNYIEKRWNTRPQLLTDNHAAPQLQPDFLARHDSGKP</sequence>
<evidence type="ECO:0000256" key="3">
    <source>
        <dbReference type="ARBA" id="ARBA00023125"/>
    </source>
</evidence>
<dbReference type="SUPFAM" id="SSF46785">
    <property type="entry name" value="Winged helix' DNA-binding domain"/>
    <property type="match status" value="1"/>
</dbReference>
<comment type="caution">
    <text evidence="6">The sequence shown here is derived from an EMBL/GenBank/DDBJ whole genome shotgun (WGS) entry which is preliminary data.</text>
</comment>
<evidence type="ECO:0000256" key="1">
    <source>
        <dbReference type="ARBA" id="ARBA00009437"/>
    </source>
</evidence>
<keyword evidence="4" id="KW-0804">Transcription</keyword>
<dbReference type="EMBL" id="JAHVXZ010000028">
    <property type="protein sequence ID" value="MBW1260082.1"/>
    <property type="molecule type" value="Genomic_DNA"/>
</dbReference>
<dbReference type="InterPro" id="IPR036390">
    <property type="entry name" value="WH_DNA-bd_sf"/>
</dbReference>
<comment type="similarity">
    <text evidence="1">Belongs to the LysR transcriptional regulatory family.</text>
</comment>
<dbReference type="PROSITE" id="PS50931">
    <property type="entry name" value="HTH_LYSR"/>
    <property type="match status" value="1"/>
</dbReference>
<evidence type="ECO:0000256" key="2">
    <source>
        <dbReference type="ARBA" id="ARBA00023015"/>
    </source>
</evidence>
<organism evidence="6 7">
    <name type="scientific">Pantoea allii</name>
    <dbReference type="NCBI Taxonomy" id="574096"/>
    <lineage>
        <taxon>Bacteria</taxon>
        <taxon>Pseudomonadati</taxon>
        <taxon>Pseudomonadota</taxon>
        <taxon>Gammaproteobacteria</taxon>
        <taxon>Enterobacterales</taxon>
        <taxon>Erwiniaceae</taxon>
        <taxon>Pantoea</taxon>
    </lineage>
</organism>
<feature type="domain" description="HTH lysR-type" evidence="5">
    <location>
        <begin position="11"/>
        <end position="65"/>
    </location>
</feature>
<dbReference type="SUPFAM" id="SSF53850">
    <property type="entry name" value="Periplasmic binding protein-like II"/>
    <property type="match status" value="1"/>
</dbReference>
<dbReference type="InterPro" id="IPR036388">
    <property type="entry name" value="WH-like_DNA-bd_sf"/>
</dbReference>
<dbReference type="Gene3D" id="1.10.10.10">
    <property type="entry name" value="Winged helix-like DNA-binding domain superfamily/Winged helix DNA-binding domain"/>
    <property type="match status" value="1"/>
</dbReference>
<dbReference type="PRINTS" id="PR00039">
    <property type="entry name" value="HTHLYSR"/>
</dbReference>